<evidence type="ECO:0000256" key="13">
    <source>
        <dbReference type="ARBA" id="ARBA00049674"/>
    </source>
</evidence>
<feature type="domain" description="RRM" evidence="16">
    <location>
        <begin position="755"/>
        <end position="829"/>
    </location>
</feature>
<evidence type="ECO:0000256" key="6">
    <source>
        <dbReference type="ARBA" id="ARBA00022729"/>
    </source>
</evidence>
<dbReference type="InterPro" id="IPR038126">
    <property type="entry name" value="RAMP_sf"/>
</dbReference>
<evidence type="ECO:0000256" key="11">
    <source>
        <dbReference type="ARBA" id="ARBA00041071"/>
    </source>
</evidence>
<evidence type="ECO:0000256" key="14">
    <source>
        <dbReference type="PROSITE-ProRule" id="PRU00176"/>
    </source>
</evidence>
<evidence type="ECO:0000313" key="18">
    <source>
        <dbReference type="RefSeq" id="XP_067154711.1"/>
    </source>
</evidence>
<dbReference type="InterPro" id="IPR056870">
    <property type="entry name" value="TTC3/DZIP3/RBM44-like_helical"/>
</dbReference>
<evidence type="ECO:0000256" key="10">
    <source>
        <dbReference type="ARBA" id="ARBA00023170"/>
    </source>
</evidence>
<gene>
    <name evidence="18" type="primary">RBM44</name>
</gene>
<organism evidence="17 18">
    <name type="scientific">Apteryx mantelli</name>
    <name type="common">North Island brown kiwi</name>
    <dbReference type="NCBI Taxonomy" id="2696672"/>
    <lineage>
        <taxon>Eukaryota</taxon>
        <taxon>Metazoa</taxon>
        <taxon>Chordata</taxon>
        <taxon>Craniata</taxon>
        <taxon>Vertebrata</taxon>
        <taxon>Euteleostomi</taxon>
        <taxon>Archelosauria</taxon>
        <taxon>Archosauria</taxon>
        <taxon>Dinosauria</taxon>
        <taxon>Saurischia</taxon>
        <taxon>Theropoda</taxon>
        <taxon>Coelurosauria</taxon>
        <taxon>Aves</taxon>
        <taxon>Palaeognathae</taxon>
        <taxon>Apterygiformes</taxon>
        <taxon>Apterygidae</taxon>
        <taxon>Apteryx</taxon>
    </lineage>
</organism>
<dbReference type="InterPro" id="IPR006985">
    <property type="entry name" value="RAMP"/>
</dbReference>
<sequence>MELEKNSSVKSKTGLLSYSEEDEHALVRDLAAEVNHSGFDQACSINASELKSSEESLPYLSSSSDADIEMYNKERTTICCACGDESEKEAGMLGRACNDMRFICRVSEGYRQSDLGEDSQLEYLSADEQDYCDRNSSSEFCKQMKTVGIKTLKLVDPVHEVPGNGATEEQNLVSLLEDCSPICKYCISDQLCIDAAAPEIHQVLEDCLSLPAYEDVSCDHEEEQTEYHSVLYESALESHTCGSKEEVCPNAFIHDSSENEKVEDNPLIDGTQSTKMAVNEKPVKKNDRHIPSISVKRENPSFSARERSPAVATEFCKSAGETNCYRCDGSVACALGTGCAGCARKDVKTQCPVPEIHSRENPLFGLEVVDKAGGNTSYLNLELECQATLNNVTSDSKVTVNQTVDASSDFRACFTTSRATSAQACLVSRAINTEITMMNKSRPVEWRRESCADVACNTDWSFGSTEEIWSQFTDILEKYLDGNTATAESSQIQDLWKSQNELCSSDLKMSADRPLHLDKKPVKSSASSCCRKILHRAIEADLQLLNIHYRMCCHHCLKIYKLIMEEEKCFIRCNKNGFANAELNSSLLLVLEELGKNYESMKKKIEMGIPLNALPPLSVETKLFPGFSSYIPCKVYRGDLCYDSTLGARKTNFEEPKLQEMKTSVDVDKPQAVCLTDGGQPRHCTSSKTFEDHHKDQDVEYDCRKNEEVNEYWFDAKEKLTATDFSVTFDEKQQEKQDADDSKEVKIMESANEWFFILVGGLSSSVSEDDLRSHFQKYQASDILICADSANYRYAFLCFKEANKAKLAAEEMNRKEIKGKTVSVELVKNASEIRSSVSQNLSNKLWYEIQSINNSQKNVQDKTFTSASNSVKASAATSAAEKVLLLPTTSSEITHATQVPSKMNCLDLKSPTEGSEHCLIGVNQQDTGENSLQKSSAHFFPDPSDTFIPPNTLNLNSFTKLMKKLQEIHPEHSRENIIDALLEVRTNNKGILSGLSINTIVRRTSLILRKSMPKRGGEKESPPPRPRPPPPGGAAVLRPRRWLRSAALRAAARAQEAAARGAARALPMGCGRPAALRMALLPRRFLCFVLAHHFIVATACHEADYGQLIRDYCLSQFQASMEALGPRLWCDWEETLG</sequence>
<evidence type="ECO:0000256" key="7">
    <source>
        <dbReference type="ARBA" id="ARBA00022989"/>
    </source>
</evidence>
<evidence type="ECO:0000256" key="5">
    <source>
        <dbReference type="ARBA" id="ARBA00022692"/>
    </source>
</evidence>
<dbReference type="PANTHER" id="PTHR14076">
    <property type="entry name" value="RECEPTOR ACTIVITY MODIFYING PROTEIN RAMP"/>
    <property type="match status" value="1"/>
</dbReference>
<dbReference type="Proteomes" id="UP001652627">
    <property type="component" value="Chromosome 6"/>
</dbReference>
<name>A0ABM4EPT4_9AVES</name>
<dbReference type="PROSITE" id="PS50102">
    <property type="entry name" value="RRM"/>
    <property type="match status" value="1"/>
</dbReference>
<dbReference type="SUPFAM" id="SSF54928">
    <property type="entry name" value="RNA-binding domain, RBD"/>
    <property type="match status" value="1"/>
</dbReference>
<keyword evidence="17" id="KW-1185">Reference proteome</keyword>
<keyword evidence="14" id="KW-0694">RNA-binding</keyword>
<evidence type="ECO:0000256" key="4">
    <source>
        <dbReference type="ARBA" id="ARBA00022475"/>
    </source>
</evidence>
<evidence type="ECO:0000256" key="9">
    <source>
        <dbReference type="ARBA" id="ARBA00023157"/>
    </source>
</evidence>
<accession>A0ABM4EPT4</accession>
<keyword evidence="5" id="KW-0812">Transmembrane</keyword>
<evidence type="ECO:0000256" key="8">
    <source>
        <dbReference type="ARBA" id="ARBA00023136"/>
    </source>
</evidence>
<dbReference type="Pfam" id="PF00076">
    <property type="entry name" value="RRM_1"/>
    <property type="match status" value="1"/>
</dbReference>
<comment type="function">
    <text evidence="12">Accessory protein that interacts with and modulates the function of G-protein coupled receptors including calcitonin gene-related peptide type 1 receptor (CALCRL) and calcitonin receptor (CALCR). Required for the transport of CALCRL to the plasma membrane. Together with CALCRL, form the receptor complex for the calcitonin gene-related peptides CGRP1/CALCA and CGRP2/CALCB. Together with CALCR, form the AMYR1 receptor complex for amylin/IAPP and CGRP1/CALCA.</text>
</comment>
<feature type="compositionally biased region" description="Pro residues" evidence="15">
    <location>
        <begin position="1023"/>
        <end position="1032"/>
    </location>
</feature>
<comment type="similarity">
    <text evidence="2">Belongs to the RAMP family.</text>
</comment>
<dbReference type="Gene3D" id="1.10.150.510">
    <property type="entry name" value="Receptor activity modifying family"/>
    <property type="match status" value="1"/>
</dbReference>
<comment type="subcellular location">
    <subcellularLocation>
        <location evidence="1">Cell membrane</location>
        <topology evidence="1">Single-pass type I membrane protein</topology>
    </subcellularLocation>
</comment>
<dbReference type="InterPro" id="IPR012677">
    <property type="entry name" value="Nucleotide-bd_a/b_plait_sf"/>
</dbReference>
<feature type="region of interest" description="Disordered" evidence="15">
    <location>
        <begin position="1008"/>
        <end position="1036"/>
    </location>
</feature>
<proteinExistence type="inferred from homology"/>
<keyword evidence="8" id="KW-0472">Membrane</keyword>
<evidence type="ECO:0000313" key="17">
    <source>
        <dbReference type="Proteomes" id="UP001652627"/>
    </source>
</evidence>
<keyword evidence="9" id="KW-1015">Disulfide bond</keyword>
<evidence type="ECO:0000256" key="1">
    <source>
        <dbReference type="ARBA" id="ARBA00004251"/>
    </source>
</evidence>
<evidence type="ECO:0000256" key="15">
    <source>
        <dbReference type="SAM" id="MobiDB-lite"/>
    </source>
</evidence>
<dbReference type="InterPro" id="IPR035979">
    <property type="entry name" value="RBD_domain_sf"/>
</dbReference>
<dbReference type="Pfam" id="PF24905">
    <property type="entry name" value="TTC3_9th"/>
    <property type="match status" value="1"/>
</dbReference>
<keyword evidence="7" id="KW-1133">Transmembrane helix</keyword>
<dbReference type="PANTHER" id="PTHR14076:SF3">
    <property type="entry name" value="RECEPTOR ACTIVITY-MODIFYING PROTEIN 1"/>
    <property type="match status" value="1"/>
</dbReference>
<evidence type="ECO:0000259" key="16">
    <source>
        <dbReference type="PROSITE" id="PS50102"/>
    </source>
</evidence>
<dbReference type="SMART" id="SM00360">
    <property type="entry name" value="RRM"/>
    <property type="match status" value="1"/>
</dbReference>
<evidence type="ECO:0000256" key="12">
    <source>
        <dbReference type="ARBA" id="ARBA00049570"/>
    </source>
</evidence>
<keyword evidence="10" id="KW-0675">Receptor</keyword>
<protein>
    <recommendedName>
        <fullName evidence="11">Receptor activity-modifying protein 1</fullName>
    </recommendedName>
</protein>
<comment type="subunit">
    <text evidence="13">Heterodimer of CALCRL and RAMP1; the interaction induces allosteric modulation of CALCRL function and CGRP1/CALCA and CGRP2/CALCB ligand specificity. Heterodimer of CALCR and RAMP1; interaction forms the AMYR1 receptor complex for amylin/IAPP and CGRP1/CALCA ligands.</text>
</comment>
<evidence type="ECO:0000256" key="2">
    <source>
        <dbReference type="ARBA" id="ARBA00007087"/>
    </source>
</evidence>
<evidence type="ECO:0000256" key="3">
    <source>
        <dbReference type="ARBA" id="ARBA00022448"/>
    </source>
</evidence>
<keyword evidence="6" id="KW-0732">Signal</keyword>
<keyword evidence="3" id="KW-0813">Transport</keyword>
<dbReference type="InterPro" id="IPR000504">
    <property type="entry name" value="RRM_dom"/>
</dbReference>
<keyword evidence="4" id="KW-1003">Cell membrane</keyword>
<dbReference type="GeneID" id="106486754"/>
<dbReference type="RefSeq" id="XP_067154711.1">
    <property type="nucleotide sequence ID" value="XM_067298610.1"/>
</dbReference>
<dbReference type="Gene3D" id="3.30.70.330">
    <property type="match status" value="1"/>
</dbReference>
<reference evidence="18" key="1">
    <citation type="submission" date="2025-08" db="UniProtKB">
        <authorList>
            <consortium name="RefSeq"/>
        </authorList>
    </citation>
    <scope>IDENTIFICATION</scope>
    <source>
        <tissue evidence="18">Blood</tissue>
    </source>
</reference>